<dbReference type="InterPro" id="IPR029061">
    <property type="entry name" value="THDP-binding"/>
</dbReference>
<dbReference type="SMART" id="SM00861">
    <property type="entry name" value="Transket_pyr"/>
    <property type="match status" value="1"/>
</dbReference>
<comment type="cofactor">
    <cofactor evidence="2">
        <name>Co(2+)</name>
        <dbReference type="ChEBI" id="CHEBI:48828"/>
    </cofactor>
</comment>
<evidence type="ECO:0000256" key="16">
    <source>
        <dbReference type="PIRSR" id="PIRSR605478-4"/>
    </source>
</evidence>
<evidence type="ECO:0000256" key="15">
    <source>
        <dbReference type="PIRSR" id="PIRSR605478-3"/>
    </source>
</evidence>
<dbReference type="RefSeq" id="WP_066671543.1">
    <property type="nucleotide sequence ID" value="NZ_CP016171.1"/>
</dbReference>
<feature type="binding site" evidence="14">
    <location>
        <position position="500"/>
    </location>
    <ligand>
        <name>substrate</name>
    </ligand>
</feature>
<organism evidence="19 20">
    <name type="scientific">Bordetella bronchialis</name>
    <dbReference type="NCBI Taxonomy" id="463025"/>
    <lineage>
        <taxon>Bacteria</taxon>
        <taxon>Pseudomonadati</taxon>
        <taxon>Pseudomonadota</taxon>
        <taxon>Betaproteobacteria</taxon>
        <taxon>Burkholderiales</taxon>
        <taxon>Alcaligenaceae</taxon>
        <taxon>Bordetella</taxon>
    </lineage>
</organism>
<feature type="site" description="Important for catalytic activity" evidence="17">
    <location>
        <position position="287"/>
    </location>
</feature>
<dbReference type="GO" id="GO:0004802">
    <property type="term" value="F:transketolase activity"/>
    <property type="evidence" value="ECO:0007669"/>
    <property type="project" value="UniProtKB-UniRule"/>
</dbReference>
<dbReference type="InterPro" id="IPR005474">
    <property type="entry name" value="Transketolase_N"/>
</dbReference>
<evidence type="ECO:0000256" key="8">
    <source>
        <dbReference type="ARBA" id="ARBA00022837"/>
    </source>
</evidence>
<feature type="binding site" evidence="16">
    <location>
        <position position="211"/>
    </location>
    <ligand>
        <name>Mg(2+)</name>
        <dbReference type="ChEBI" id="CHEBI:18420"/>
    </ligand>
</feature>
<dbReference type="GO" id="GO:0005829">
    <property type="term" value="C:cytosol"/>
    <property type="evidence" value="ECO:0007669"/>
    <property type="project" value="TreeGrafter"/>
</dbReference>
<dbReference type="InterPro" id="IPR005478">
    <property type="entry name" value="Transketolase_bac-like"/>
</dbReference>
<evidence type="ECO:0000256" key="6">
    <source>
        <dbReference type="ARBA" id="ARBA00022679"/>
    </source>
</evidence>
<keyword evidence="7 16" id="KW-0479">Metal-binding</keyword>
<feature type="binding site" evidence="14">
    <location>
        <position position="39"/>
    </location>
    <ligand>
        <name>substrate</name>
    </ligand>
</feature>
<comment type="catalytic activity">
    <reaction evidence="11">
        <text>D-sedoheptulose 7-phosphate + D-glyceraldehyde 3-phosphate = aldehydo-D-ribose 5-phosphate + D-xylulose 5-phosphate</text>
        <dbReference type="Rhea" id="RHEA:10508"/>
        <dbReference type="ChEBI" id="CHEBI:57483"/>
        <dbReference type="ChEBI" id="CHEBI:57737"/>
        <dbReference type="ChEBI" id="CHEBI:58273"/>
        <dbReference type="ChEBI" id="CHEBI:59776"/>
        <dbReference type="EC" id="2.2.1.1"/>
    </reaction>
</comment>
<dbReference type="PROSITE" id="PS00802">
    <property type="entry name" value="TRANSKETOLASE_2"/>
    <property type="match status" value="1"/>
</dbReference>
<dbReference type="EMBL" id="CP016171">
    <property type="protein sequence ID" value="ANN73559.1"/>
    <property type="molecule type" value="Genomic_DNA"/>
</dbReference>
<dbReference type="CDD" id="cd07033">
    <property type="entry name" value="TPP_PYR_DXS_TK_like"/>
    <property type="match status" value="1"/>
</dbReference>
<dbReference type="Gene3D" id="3.40.50.970">
    <property type="match status" value="2"/>
</dbReference>
<evidence type="ECO:0000256" key="4">
    <source>
        <dbReference type="ARBA" id="ARBA00011738"/>
    </source>
</evidence>
<feature type="site" description="Important for catalytic activity" evidence="17">
    <location>
        <position position="39"/>
    </location>
</feature>
<evidence type="ECO:0000259" key="18">
    <source>
        <dbReference type="SMART" id="SM00861"/>
    </source>
</evidence>
<feature type="domain" description="Transketolase-like pyrimidine-binding" evidence="18">
    <location>
        <begin position="380"/>
        <end position="552"/>
    </location>
</feature>
<proteinExistence type="inferred from homology"/>
<evidence type="ECO:0000256" key="14">
    <source>
        <dbReference type="PIRSR" id="PIRSR605478-2"/>
    </source>
</evidence>
<feature type="binding site" evidence="15">
    <location>
        <position position="211"/>
    </location>
    <ligand>
        <name>thiamine diphosphate</name>
        <dbReference type="ChEBI" id="CHEBI:58937"/>
    </ligand>
</feature>
<evidence type="ECO:0000313" key="20">
    <source>
        <dbReference type="Proteomes" id="UP000092213"/>
    </source>
</evidence>
<dbReference type="Pfam" id="PF00456">
    <property type="entry name" value="Transketolase_N"/>
    <property type="match status" value="1"/>
</dbReference>
<feature type="binding site" evidence="16">
    <location>
        <position position="181"/>
    </location>
    <ligand>
        <name>Mg(2+)</name>
        <dbReference type="ChEBI" id="CHEBI:18420"/>
    </ligand>
</feature>
<evidence type="ECO:0000256" key="1">
    <source>
        <dbReference type="ARBA" id="ARBA00001913"/>
    </source>
</evidence>
<comment type="cofactor">
    <cofactor evidence="1">
        <name>Ca(2+)</name>
        <dbReference type="ChEBI" id="CHEBI:29108"/>
    </cofactor>
</comment>
<dbReference type="SUPFAM" id="SSF52922">
    <property type="entry name" value="TK C-terminal domain-like"/>
    <property type="match status" value="1"/>
</dbReference>
<evidence type="ECO:0000256" key="2">
    <source>
        <dbReference type="ARBA" id="ARBA00001941"/>
    </source>
</evidence>
<feature type="active site" description="Proton donor" evidence="13">
    <location>
        <position position="439"/>
    </location>
</feature>
<gene>
    <name evidence="19" type="ORF">BAU08_21365</name>
</gene>
<evidence type="ECO:0000256" key="17">
    <source>
        <dbReference type="PIRSR" id="PIRSR605478-5"/>
    </source>
</evidence>
<reference evidence="19 20" key="1">
    <citation type="submission" date="2016-06" db="EMBL/GenBank/DDBJ databases">
        <title>Complete genome sequences of Bordetella bronchialis and Bordetella flabilis.</title>
        <authorList>
            <person name="LiPuma J.J."/>
            <person name="Spilker T."/>
        </authorList>
    </citation>
    <scope>NUCLEOTIDE SEQUENCE [LARGE SCALE GENOMIC DNA]</scope>
    <source>
        <strain evidence="19 20">AU17976</strain>
    </source>
</reference>
<dbReference type="PANTHER" id="PTHR43522:SF2">
    <property type="entry name" value="TRANSKETOLASE 1-RELATED"/>
    <property type="match status" value="1"/>
</dbReference>
<feature type="binding site" evidence="14">
    <location>
        <position position="287"/>
    </location>
    <ligand>
        <name>substrate</name>
    </ligand>
</feature>
<accession>A0A193G2V8</accession>
<feature type="binding site" evidence="14">
    <location>
        <position position="496"/>
    </location>
    <ligand>
        <name>substrate</name>
    </ligand>
</feature>
<dbReference type="FunFam" id="3.40.50.970:FF:000004">
    <property type="entry name" value="Transketolase"/>
    <property type="match status" value="1"/>
</dbReference>
<dbReference type="Proteomes" id="UP000092213">
    <property type="component" value="Chromosome"/>
</dbReference>
<dbReference type="EC" id="2.2.1.1" evidence="5 12"/>
<feature type="binding site" evidence="14">
    <location>
        <position position="547"/>
    </location>
    <ligand>
        <name>substrate</name>
    </ligand>
</feature>
<feature type="binding site" evidence="14">
    <location>
        <position position="383"/>
    </location>
    <ligand>
        <name>substrate</name>
    </ligand>
</feature>
<dbReference type="FunFam" id="3.40.50.920:FF:000003">
    <property type="entry name" value="Transketolase"/>
    <property type="match status" value="1"/>
</dbReference>
<name>A0A193G2V8_9BORD</name>
<evidence type="ECO:0000256" key="9">
    <source>
        <dbReference type="ARBA" id="ARBA00022842"/>
    </source>
</evidence>
<feature type="binding site" evidence="16">
    <location>
        <position position="213"/>
    </location>
    <ligand>
        <name>Mg(2+)</name>
        <dbReference type="ChEBI" id="CHEBI:18420"/>
    </ligand>
</feature>
<dbReference type="InterPro" id="IPR055152">
    <property type="entry name" value="Transketolase-like_C_2"/>
</dbReference>
<protein>
    <recommendedName>
        <fullName evidence="5 12">Transketolase</fullName>
        <ecNumber evidence="5 12">2.2.1.1</ecNumber>
    </recommendedName>
</protein>
<feature type="binding site" evidence="15">
    <location>
        <position position="182"/>
    </location>
    <ligand>
        <name>thiamine diphosphate</name>
        <dbReference type="ChEBI" id="CHEBI:58937"/>
    </ligand>
</feature>
<comment type="cofactor">
    <cofactor evidence="15">
        <name>thiamine diphosphate</name>
        <dbReference type="ChEBI" id="CHEBI:58937"/>
    </cofactor>
    <text evidence="15">Binds 1 thiamine pyrophosphate per subunit. During the reaction, the substrate forms a covalent intermediate with the cofactor.</text>
</comment>
<evidence type="ECO:0000256" key="11">
    <source>
        <dbReference type="ARBA" id="ARBA00049473"/>
    </source>
</evidence>
<feature type="binding site" evidence="14">
    <location>
        <position position="488"/>
    </location>
    <ligand>
        <name>substrate</name>
    </ligand>
</feature>
<feature type="binding site" evidence="15">
    <location>
        <position position="464"/>
    </location>
    <ligand>
        <name>thiamine diphosphate</name>
        <dbReference type="ChEBI" id="CHEBI:58937"/>
    </ligand>
</feature>
<dbReference type="GO" id="GO:0009052">
    <property type="term" value="P:pentose-phosphate shunt, non-oxidative branch"/>
    <property type="evidence" value="ECO:0007669"/>
    <property type="project" value="UniProtKB-ARBA"/>
</dbReference>
<dbReference type="STRING" id="463025.BAU08_21365"/>
<dbReference type="GO" id="GO:0046872">
    <property type="term" value="F:metal ion binding"/>
    <property type="evidence" value="ECO:0007669"/>
    <property type="project" value="UniProtKB-KW"/>
</dbReference>
<dbReference type="Pfam" id="PF02779">
    <property type="entry name" value="Transket_pyr"/>
    <property type="match status" value="1"/>
</dbReference>
<feature type="binding site" evidence="15">
    <location>
        <position position="287"/>
    </location>
    <ligand>
        <name>thiamine diphosphate</name>
        <dbReference type="ChEBI" id="CHEBI:58937"/>
    </ligand>
</feature>
<dbReference type="CDD" id="cd02012">
    <property type="entry name" value="TPP_TK"/>
    <property type="match status" value="1"/>
</dbReference>
<dbReference type="InterPro" id="IPR020826">
    <property type="entry name" value="Transketolase_BS"/>
</dbReference>
<keyword evidence="6" id="KW-0808">Transferase</keyword>
<evidence type="ECO:0000256" key="12">
    <source>
        <dbReference type="NCBIfam" id="TIGR00232"/>
    </source>
</evidence>
<comment type="cofactor">
    <cofactor evidence="16">
        <name>Mg(2+)</name>
        <dbReference type="ChEBI" id="CHEBI:18420"/>
    </cofactor>
    <text evidence="16">Binds 1 Mg(2+) ion per subunit. Can also utilize other divalent metal cations, such as Ca(2+), Mn(2+) and Co(2+).</text>
</comment>
<dbReference type="SUPFAM" id="SSF52518">
    <property type="entry name" value="Thiamin diphosphate-binding fold (THDP-binding)"/>
    <property type="match status" value="2"/>
</dbReference>
<comment type="subunit">
    <text evidence="4">Homodimer.</text>
</comment>
<dbReference type="InterPro" id="IPR005475">
    <property type="entry name" value="Transketolase-like_Pyr-bd"/>
</dbReference>
<dbReference type="PANTHER" id="PTHR43522">
    <property type="entry name" value="TRANSKETOLASE"/>
    <property type="match status" value="1"/>
</dbReference>
<feature type="binding site" evidence="15">
    <location>
        <begin position="140"/>
        <end position="142"/>
    </location>
    <ligand>
        <name>thiamine diphosphate</name>
        <dbReference type="ChEBI" id="CHEBI:58937"/>
    </ligand>
</feature>
<dbReference type="Pfam" id="PF22613">
    <property type="entry name" value="Transketolase_C_1"/>
    <property type="match status" value="1"/>
</dbReference>
<dbReference type="NCBIfam" id="TIGR00232">
    <property type="entry name" value="tktlase_bact"/>
    <property type="match status" value="1"/>
</dbReference>
<evidence type="ECO:0000313" key="19">
    <source>
        <dbReference type="EMBL" id="ANN73559.1"/>
    </source>
</evidence>
<feature type="binding site" evidence="15">
    <location>
        <position position="79"/>
    </location>
    <ligand>
        <name>thiamine diphosphate</name>
        <dbReference type="ChEBI" id="CHEBI:58937"/>
    </ligand>
</feature>
<evidence type="ECO:0000256" key="5">
    <source>
        <dbReference type="ARBA" id="ARBA00013152"/>
    </source>
</evidence>
<dbReference type="InterPro" id="IPR033247">
    <property type="entry name" value="Transketolase_fam"/>
</dbReference>
<comment type="similarity">
    <text evidence="3">Belongs to the transketolase family.</text>
</comment>
<evidence type="ECO:0000256" key="10">
    <source>
        <dbReference type="ARBA" id="ARBA00023052"/>
    </source>
</evidence>
<feature type="binding site" evidence="14">
    <location>
        <position position="410"/>
    </location>
    <ligand>
        <name>substrate</name>
    </ligand>
</feature>
<evidence type="ECO:0000256" key="13">
    <source>
        <dbReference type="PIRSR" id="PIRSR605478-1"/>
    </source>
</evidence>
<dbReference type="Gene3D" id="3.40.50.920">
    <property type="match status" value="1"/>
</dbReference>
<dbReference type="FunFam" id="3.40.50.970:FF:000003">
    <property type="entry name" value="Transketolase"/>
    <property type="match status" value="1"/>
</dbReference>
<keyword evidence="10 15" id="KW-0786">Thiamine pyrophosphate</keyword>
<evidence type="ECO:0000256" key="7">
    <source>
        <dbReference type="ARBA" id="ARBA00022723"/>
    </source>
</evidence>
<keyword evidence="8" id="KW-0106">Calcium</keyword>
<sequence>MNTPPSPDPAHNDERLDLLCIDTLRTLAMDAVQKANSGHPGTPMALAPVAYTLWHDFLRYDPAHPDWPNRDRFVLSAGHASMLLYGLLHLAGVIEIDADGKPSGKPAVSLDDIKQFRQLDSKTPGHPEYRMTTGVETTTGPLGQGCANSVGMAIAQRHLAERFNGPGRTVFDYNVYAICGDGDMMEGVSGEAASIAGHLGLSNLCWIYDNNTISIEGHTELAFTENVAARFAAYGWNTLHVTDANDRMSLAAALRQFQATTDRPTLIVVDSVIGFGSPHKHNTAAAHGEALGEEEVRLTKKAYGWPEDAHFLVPDEVRDRLRDALAARGAPAYAQWTATMDRLKADDPAMHEELQRMRQGRLPEGWDSEAPVFPPDAKGMATRESGGKALNAFAKHIPLLMGGAADLAPSTKTNLTFEGAGSFQRGSYGGRNMHFGVREHAMGAIANGMALSHVRPYTATFLIFSDYMKPPIRLAALMELPVVFVFTHDSIGLGEDGPTHQPVEQLAQLRGIPGMHVLRPCDANETVEAWKVALTQTNRPSALVLSRQPLPTLDRGKYAPASGLARGAYVLADCAPDRPQVILMATGSEVPLCLQAYDRLRADGIAARVVSMPSWDLFEEQDQAYRDSVLPPAVTARVAVEQAGYLGWDRYVGTTGATIVMRTFGASAPIGKLQAKFGFTVDNVVRAAREQVTNSRSTQ</sequence>
<evidence type="ECO:0000256" key="3">
    <source>
        <dbReference type="ARBA" id="ARBA00007131"/>
    </source>
</evidence>
<dbReference type="AlphaFoldDB" id="A0A193G2V8"/>
<keyword evidence="9 16" id="KW-0460">Magnesium</keyword>
<dbReference type="InterPro" id="IPR009014">
    <property type="entry name" value="Transketo_C/PFOR_II"/>
</dbReference>